<protein>
    <submittedName>
        <fullName evidence="2">Uncharacterized protein</fullName>
    </submittedName>
</protein>
<accession>A0A644VI64</accession>
<proteinExistence type="predicted"/>
<organism evidence="2">
    <name type="scientific">bioreactor metagenome</name>
    <dbReference type="NCBI Taxonomy" id="1076179"/>
    <lineage>
        <taxon>unclassified sequences</taxon>
        <taxon>metagenomes</taxon>
        <taxon>ecological metagenomes</taxon>
    </lineage>
</organism>
<keyword evidence="1" id="KW-0472">Membrane</keyword>
<feature type="transmembrane region" description="Helical" evidence="1">
    <location>
        <begin position="35"/>
        <end position="60"/>
    </location>
</feature>
<dbReference type="AlphaFoldDB" id="A0A644VI64"/>
<name>A0A644VI64_9ZZZZ</name>
<comment type="caution">
    <text evidence="2">The sequence shown here is derived from an EMBL/GenBank/DDBJ whole genome shotgun (WGS) entry which is preliminary data.</text>
</comment>
<reference evidence="2" key="1">
    <citation type="submission" date="2019-08" db="EMBL/GenBank/DDBJ databases">
        <authorList>
            <person name="Kucharzyk K."/>
            <person name="Murdoch R.W."/>
            <person name="Higgins S."/>
            <person name="Loffler F."/>
        </authorList>
    </citation>
    <scope>NUCLEOTIDE SEQUENCE</scope>
</reference>
<evidence type="ECO:0000256" key="1">
    <source>
        <dbReference type="SAM" id="Phobius"/>
    </source>
</evidence>
<dbReference type="EMBL" id="VSSQ01000316">
    <property type="protein sequence ID" value="MPL90925.1"/>
    <property type="molecule type" value="Genomic_DNA"/>
</dbReference>
<keyword evidence="1" id="KW-1133">Transmembrane helix</keyword>
<keyword evidence="1" id="KW-0812">Transmembrane</keyword>
<sequence length="63" mass="7213">MKKVIANILFLALVAYIVADVIVIPVIDFYKQYGSLWAIAKLAVIIICVIVVYYLLIFMFKNM</sequence>
<evidence type="ECO:0000313" key="2">
    <source>
        <dbReference type="EMBL" id="MPL90925.1"/>
    </source>
</evidence>
<gene>
    <name evidence="2" type="ORF">SDC9_36983</name>
</gene>